<keyword evidence="3" id="KW-1185">Reference proteome</keyword>
<evidence type="ECO:0000256" key="1">
    <source>
        <dbReference type="SAM" id="MobiDB-lite"/>
    </source>
</evidence>
<dbReference type="EMBL" id="JAATEN010000023">
    <property type="protein sequence ID" value="NJQ03288.1"/>
    <property type="molecule type" value="Genomic_DNA"/>
</dbReference>
<dbReference type="Proteomes" id="UP000695264">
    <property type="component" value="Unassembled WGS sequence"/>
</dbReference>
<feature type="region of interest" description="Disordered" evidence="1">
    <location>
        <begin position="30"/>
        <end position="248"/>
    </location>
</feature>
<dbReference type="RefSeq" id="WP_168103911.1">
    <property type="nucleotide sequence ID" value="NZ_JAATEN010000023.1"/>
</dbReference>
<evidence type="ECO:0008006" key="4">
    <source>
        <dbReference type="Google" id="ProtNLM"/>
    </source>
</evidence>
<comment type="caution">
    <text evidence="2">The sequence shown here is derived from an EMBL/GenBank/DDBJ whole genome shotgun (WGS) entry which is preliminary data.</text>
</comment>
<reference evidence="2 3" key="1">
    <citation type="submission" date="2020-03" db="EMBL/GenBank/DDBJ databases">
        <title>WGS of actinomycetes isolated from Thailand.</title>
        <authorList>
            <person name="Thawai C."/>
        </authorList>
    </citation>
    <scope>NUCLEOTIDE SEQUENCE [LARGE SCALE GENOMIC DNA]</scope>
    <source>
        <strain evidence="2 3">PLAI 1-29</strain>
    </source>
</reference>
<proteinExistence type="predicted"/>
<name>A0ABX1C3R4_9ACTN</name>
<organism evidence="2 3">
    <name type="scientific">Streptomyces zingiberis</name>
    <dbReference type="NCBI Taxonomy" id="2053010"/>
    <lineage>
        <taxon>Bacteria</taxon>
        <taxon>Bacillati</taxon>
        <taxon>Actinomycetota</taxon>
        <taxon>Actinomycetes</taxon>
        <taxon>Kitasatosporales</taxon>
        <taxon>Streptomycetaceae</taxon>
        <taxon>Streptomyces</taxon>
    </lineage>
</organism>
<gene>
    <name evidence="2" type="ORF">HCK00_22830</name>
</gene>
<sequence>MAAPTATATANTPIYQDLVEEQGDVLAASRAAAQETRRAANELLGWARPQEAGESPATGTRQPGPASGAGAPDAYRANGTDGTDGTEGRANGSSAGTPETGHAPPSRPGHESGGRPGPAPEGAHRPGGGPENAPRSDGVPEYAHAGRFGPAPAATPLHDRAEGNEPRYDRAEENDPRFDRAQEQDRNDPRFDRAQERDPRFGEPATPAPGPRPLSPGQMAAVAGGARETGTERDAEAGSWFDRTPGAH</sequence>
<protein>
    <recommendedName>
        <fullName evidence="4">Translation initiation factor IF-2</fullName>
    </recommendedName>
</protein>
<feature type="compositionally biased region" description="Basic and acidic residues" evidence="1">
    <location>
        <begin position="157"/>
        <end position="201"/>
    </location>
</feature>
<evidence type="ECO:0000313" key="3">
    <source>
        <dbReference type="Proteomes" id="UP000695264"/>
    </source>
</evidence>
<feature type="compositionally biased region" description="Low complexity" evidence="1">
    <location>
        <begin position="63"/>
        <end position="72"/>
    </location>
</feature>
<accession>A0ABX1C3R4</accession>
<evidence type="ECO:0000313" key="2">
    <source>
        <dbReference type="EMBL" id="NJQ03288.1"/>
    </source>
</evidence>